<proteinExistence type="predicted"/>
<keyword evidence="1" id="KW-0812">Transmembrane</keyword>
<keyword evidence="1" id="KW-1133">Transmembrane helix</keyword>
<feature type="transmembrane region" description="Helical" evidence="1">
    <location>
        <begin position="160"/>
        <end position="180"/>
    </location>
</feature>
<sequence>MLTGQGREEDKKRVMEVETDHVLAFEKNRGNTDLANQAHGTRTHCGNCDGQEFHLALVQLMVVQLSEEREEHLDPTDGMDGTGDGVCHGYSEIKMRYESEHNTKDGGEHAPDFRLAGDVTVPQQLHHAADAFCILDDEVCLQVELATHQLHNKMEQAGNVLSICLIPCECSIIVTFIWLARNNRDPRMLQKTQQSLSRAFGSTLILPGQIVHDGIALARQMSRGT</sequence>
<evidence type="ECO:0000313" key="3">
    <source>
        <dbReference type="Proteomes" id="UP000314294"/>
    </source>
</evidence>
<evidence type="ECO:0000313" key="2">
    <source>
        <dbReference type="EMBL" id="TNN87410.1"/>
    </source>
</evidence>
<keyword evidence="1" id="KW-0472">Membrane</keyword>
<keyword evidence="3" id="KW-1185">Reference proteome</keyword>
<protein>
    <submittedName>
        <fullName evidence="2">Uncharacterized protein</fullName>
    </submittedName>
</protein>
<dbReference type="Proteomes" id="UP000314294">
    <property type="component" value="Unassembled WGS sequence"/>
</dbReference>
<dbReference type="EMBL" id="SRLO01000011">
    <property type="protein sequence ID" value="TNN87410.1"/>
    <property type="molecule type" value="Genomic_DNA"/>
</dbReference>
<reference evidence="2 3" key="1">
    <citation type="submission" date="2019-03" db="EMBL/GenBank/DDBJ databases">
        <title>First draft genome of Liparis tanakae, snailfish: a comprehensive survey of snailfish specific genes.</title>
        <authorList>
            <person name="Kim W."/>
            <person name="Song I."/>
            <person name="Jeong J.-H."/>
            <person name="Kim D."/>
            <person name="Kim S."/>
            <person name="Ryu S."/>
            <person name="Song J.Y."/>
            <person name="Lee S.K."/>
        </authorList>
    </citation>
    <scope>NUCLEOTIDE SEQUENCE [LARGE SCALE GENOMIC DNA]</scope>
    <source>
        <tissue evidence="2">Muscle</tissue>
    </source>
</reference>
<organism evidence="2 3">
    <name type="scientific">Liparis tanakae</name>
    <name type="common">Tanaka's snailfish</name>
    <dbReference type="NCBI Taxonomy" id="230148"/>
    <lineage>
        <taxon>Eukaryota</taxon>
        <taxon>Metazoa</taxon>
        <taxon>Chordata</taxon>
        <taxon>Craniata</taxon>
        <taxon>Vertebrata</taxon>
        <taxon>Euteleostomi</taxon>
        <taxon>Actinopterygii</taxon>
        <taxon>Neopterygii</taxon>
        <taxon>Teleostei</taxon>
        <taxon>Neoteleostei</taxon>
        <taxon>Acanthomorphata</taxon>
        <taxon>Eupercaria</taxon>
        <taxon>Perciformes</taxon>
        <taxon>Cottioidei</taxon>
        <taxon>Cottales</taxon>
        <taxon>Liparidae</taxon>
        <taxon>Liparis</taxon>
    </lineage>
</organism>
<accession>A0A4Z2JBB1</accession>
<name>A0A4Z2JBB1_9TELE</name>
<dbReference type="AlphaFoldDB" id="A0A4Z2JBB1"/>
<comment type="caution">
    <text evidence="2">The sequence shown here is derived from an EMBL/GenBank/DDBJ whole genome shotgun (WGS) entry which is preliminary data.</text>
</comment>
<evidence type="ECO:0000256" key="1">
    <source>
        <dbReference type="SAM" id="Phobius"/>
    </source>
</evidence>
<gene>
    <name evidence="2" type="ORF">EYF80_002611</name>
</gene>